<accession>A0ABY5GW41</accession>
<dbReference type="Pfam" id="PF13675">
    <property type="entry name" value="PilJ"/>
    <property type="match status" value="1"/>
</dbReference>
<keyword evidence="4 7" id="KW-1133">Transmembrane helix</keyword>
<dbReference type="InterPro" id="IPR029095">
    <property type="entry name" value="NarX-like_N"/>
</dbReference>
<keyword evidence="9" id="KW-0808">Transferase</keyword>
<protein>
    <recommendedName>
        <fullName evidence="2">diguanylate cyclase</fullName>
        <ecNumber evidence="2">2.7.7.65</ecNumber>
    </recommendedName>
</protein>
<dbReference type="InterPro" id="IPR029787">
    <property type="entry name" value="Nucleotide_cyclase"/>
</dbReference>
<feature type="domain" description="GGDEF" evidence="8">
    <location>
        <begin position="285"/>
        <end position="419"/>
    </location>
</feature>
<dbReference type="PROSITE" id="PS50887">
    <property type="entry name" value="GGDEF"/>
    <property type="match status" value="1"/>
</dbReference>
<dbReference type="Gene3D" id="3.30.70.270">
    <property type="match status" value="1"/>
</dbReference>
<dbReference type="Proteomes" id="UP001059950">
    <property type="component" value="Chromosome"/>
</dbReference>
<keyword evidence="10" id="KW-1185">Reference proteome</keyword>
<name>A0ABY5GW41_9GAMM</name>
<evidence type="ECO:0000256" key="6">
    <source>
        <dbReference type="ARBA" id="ARBA00034247"/>
    </source>
</evidence>
<dbReference type="CDD" id="cd01949">
    <property type="entry name" value="GGDEF"/>
    <property type="match status" value="1"/>
</dbReference>
<evidence type="ECO:0000256" key="4">
    <source>
        <dbReference type="ARBA" id="ARBA00022989"/>
    </source>
</evidence>
<dbReference type="EMBL" id="CP073344">
    <property type="protein sequence ID" value="UTW04028.1"/>
    <property type="molecule type" value="Genomic_DNA"/>
</dbReference>
<dbReference type="InterPro" id="IPR000160">
    <property type="entry name" value="GGDEF_dom"/>
</dbReference>
<proteinExistence type="predicted"/>
<dbReference type="PANTHER" id="PTHR45138">
    <property type="entry name" value="REGULATORY COMPONENTS OF SENSORY TRANSDUCTION SYSTEM"/>
    <property type="match status" value="1"/>
</dbReference>
<gene>
    <name evidence="9" type="ORF">KDX31_03140</name>
</gene>
<dbReference type="SMART" id="SM00267">
    <property type="entry name" value="GGDEF"/>
    <property type="match status" value="1"/>
</dbReference>
<dbReference type="Pfam" id="PF00990">
    <property type="entry name" value="GGDEF"/>
    <property type="match status" value="1"/>
</dbReference>
<keyword evidence="3 7" id="KW-0812">Transmembrane</keyword>
<keyword evidence="5 7" id="KW-0472">Membrane</keyword>
<evidence type="ECO:0000256" key="2">
    <source>
        <dbReference type="ARBA" id="ARBA00012528"/>
    </source>
</evidence>
<keyword evidence="9" id="KW-0548">Nucleotidyltransferase</keyword>
<dbReference type="PANTHER" id="PTHR45138:SF9">
    <property type="entry name" value="DIGUANYLATE CYCLASE DGCM-RELATED"/>
    <property type="match status" value="1"/>
</dbReference>
<evidence type="ECO:0000313" key="9">
    <source>
        <dbReference type="EMBL" id="UTW04028.1"/>
    </source>
</evidence>
<comment type="subcellular location">
    <subcellularLocation>
        <location evidence="1">Membrane</location>
        <topology evidence="1">Multi-pass membrane protein</topology>
    </subcellularLocation>
</comment>
<dbReference type="SUPFAM" id="SSF55073">
    <property type="entry name" value="Nucleotide cyclase"/>
    <property type="match status" value="1"/>
</dbReference>
<evidence type="ECO:0000259" key="8">
    <source>
        <dbReference type="PROSITE" id="PS50887"/>
    </source>
</evidence>
<evidence type="ECO:0000256" key="7">
    <source>
        <dbReference type="SAM" id="Phobius"/>
    </source>
</evidence>
<dbReference type="InterPro" id="IPR050469">
    <property type="entry name" value="Diguanylate_Cyclase"/>
</dbReference>
<comment type="catalytic activity">
    <reaction evidence="6">
        <text>2 GTP = 3',3'-c-di-GMP + 2 diphosphate</text>
        <dbReference type="Rhea" id="RHEA:24898"/>
        <dbReference type="ChEBI" id="CHEBI:33019"/>
        <dbReference type="ChEBI" id="CHEBI:37565"/>
        <dbReference type="ChEBI" id="CHEBI:58805"/>
        <dbReference type="EC" id="2.7.7.65"/>
    </reaction>
</comment>
<evidence type="ECO:0000256" key="5">
    <source>
        <dbReference type="ARBA" id="ARBA00023136"/>
    </source>
</evidence>
<dbReference type="GO" id="GO:0052621">
    <property type="term" value="F:diguanylate cyclase activity"/>
    <property type="evidence" value="ECO:0007669"/>
    <property type="project" value="UniProtKB-EC"/>
</dbReference>
<dbReference type="EC" id="2.7.7.65" evidence="2"/>
<organism evidence="9 10">
    <name type="scientific">Amphritea atlantica</name>
    <dbReference type="NCBI Taxonomy" id="355243"/>
    <lineage>
        <taxon>Bacteria</taxon>
        <taxon>Pseudomonadati</taxon>
        <taxon>Pseudomonadota</taxon>
        <taxon>Gammaproteobacteria</taxon>
        <taxon>Oceanospirillales</taxon>
        <taxon>Oceanospirillaceae</taxon>
        <taxon>Amphritea</taxon>
    </lineage>
</organism>
<sequence>MKSNPQSHQSLYRSIRHRYLLGVLIIAVLSTAAYYTLLSSLSDSESTAYIVNLSGRQRMLSQHIALDAHRIYDAMLAGSPASDELTSQMRRNIHDMEAANHKLSSGLLSENWTVDLSTPCREIYFGRMNLYARVDTYLNLAAMLLSSSRHKDAQLYFEQINNSSEQLLTDLNTAVNQYQLEGEQRLNRLENLELLVWITTLIALLLEIVFIFRPMLSIVYASLKAQTEALESLEEIVESRTLKLEISNKKLKDIATHDPLTKLRNRLTLESDIESLIGLSKTHQIHFALCMIDIDHFKHVNDSYGHQAGDYILQELALLLKQETREYDHIYRAGGEEFVLVLNRIDFKEATDKLERIRLAIQQNTFIYGDNIIPLTISAGIYHSNQFVLSKVHDIFRIADTALYAAKHAGRNCIRIAQRENDDISLAKESSTVDN</sequence>
<feature type="transmembrane region" description="Helical" evidence="7">
    <location>
        <begin position="20"/>
        <end position="37"/>
    </location>
</feature>
<evidence type="ECO:0000256" key="1">
    <source>
        <dbReference type="ARBA" id="ARBA00004141"/>
    </source>
</evidence>
<evidence type="ECO:0000256" key="3">
    <source>
        <dbReference type="ARBA" id="ARBA00022692"/>
    </source>
</evidence>
<feature type="transmembrane region" description="Helical" evidence="7">
    <location>
        <begin position="194"/>
        <end position="212"/>
    </location>
</feature>
<evidence type="ECO:0000313" key="10">
    <source>
        <dbReference type="Proteomes" id="UP001059950"/>
    </source>
</evidence>
<dbReference type="InterPro" id="IPR043128">
    <property type="entry name" value="Rev_trsase/Diguanyl_cyclase"/>
</dbReference>
<dbReference type="NCBIfam" id="TIGR00254">
    <property type="entry name" value="GGDEF"/>
    <property type="match status" value="1"/>
</dbReference>
<reference evidence="9" key="1">
    <citation type="submission" date="2021-04" db="EMBL/GenBank/DDBJ databases">
        <title>Oceanospirillales bacteria with DddD are important DMSP degraders in coastal seawater.</title>
        <authorList>
            <person name="Liu J."/>
        </authorList>
    </citation>
    <scope>NUCLEOTIDE SEQUENCE</scope>
    <source>
        <strain evidence="9">GY6</strain>
    </source>
</reference>